<dbReference type="InterPro" id="IPR025885">
    <property type="entry name" value="PapC_N"/>
</dbReference>
<dbReference type="GO" id="GO:0009297">
    <property type="term" value="P:pilus assembly"/>
    <property type="evidence" value="ECO:0007669"/>
    <property type="project" value="InterPro"/>
</dbReference>
<dbReference type="InterPro" id="IPR025949">
    <property type="entry name" value="PapC-like_C"/>
</dbReference>
<comment type="subcellular location">
    <subcellularLocation>
        <location evidence="1 9">Cell outer membrane</location>
        <topology evidence="1 9">Multi-pass membrane protein</topology>
    </subcellularLocation>
</comment>
<evidence type="ECO:0000256" key="7">
    <source>
        <dbReference type="ARBA" id="ARBA00023136"/>
    </source>
</evidence>
<dbReference type="PROSITE" id="PS01151">
    <property type="entry name" value="FIMBRIAL_USHER"/>
    <property type="match status" value="1"/>
</dbReference>
<dbReference type="FunFam" id="2.60.40.3110:FF:000001">
    <property type="entry name" value="Putative fimbrial outer membrane usher"/>
    <property type="match status" value="1"/>
</dbReference>
<keyword evidence="7 9" id="KW-0472">Membrane</keyword>
<evidence type="ECO:0000256" key="5">
    <source>
        <dbReference type="ARBA" id="ARBA00022692"/>
    </source>
</evidence>
<evidence type="ECO:0000259" key="10">
    <source>
        <dbReference type="Pfam" id="PF13953"/>
    </source>
</evidence>
<keyword evidence="6" id="KW-0732">Signal</keyword>
<dbReference type="PANTHER" id="PTHR30451">
    <property type="entry name" value="OUTER MEMBRANE USHER PROTEIN"/>
    <property type="match status" value="1"/>
</dbReference>
<dbReference type="InterPro" id="IPR018030">
    <property type="entry name" value="Fimbrial_membr_usher_CS"/>
</dbReference>
<dbReference type="Gene3D" id="2.60.40.2070">
    <property type="match status" value="1"/>
</dbReference>
<dbReference type="InterPro" id="IPR000015">
    <property type="entry name" value="Fimb_usher"/>
</dbReference>
<dbReference type="InterPro" id="IPR037224">
    <property type="entry name" value="PapC_N_sf"/>
</dbReference>
<dbReference type="EMBL" id="FRCA01000005">
    <property type="protein sequence ID" value="SHM14578.1"/>
    <property type="molecule type" value="Genomic_DNA"/>
</dbReference>
<gene>
    <name evidence="12" type="ORF">SAMN05660971_02314</name>
</gene>
<accession>A0A1M7GEN9</accession>
<dbReference type="PANTHER" id="PTHR30451:SF20">
    <property type="entry name" value="FIMBRIAE USHER"/>
    <property type="match status" value="1"/>
</dbReference>
<keyword evidence="3 9" id="KW-0813">Transport</keyword>
<organism evidence="12 13">
    <name type="scientific">Halomonas cupida</name>
    <dbReference type="NCBI Taxonomy" id="44933"/>
    <lineage>
        <taxon>Bacteria</taxon>
        <taxon>Pseudomonadati</taxon>
        <taxon>Pseudomonadota</taxon>
        <taxon>Gammaproteobacteria</taxon>
        <taxon>Oceanospirillales</taxon>
        <taxon>Halomonadaceae</taxon>
        <taxon>Halomonas</taxon>
    </lineage>
</organism>
<dbReference type="GO" id="GO:0009279">
    <property type="term" value="C:cell outer membrane"/>
    <property type="evidence" value="ECO:0007669"/>
    <property type="project" value="UniProtKB-SubCell"/>
</dbReference>
<protein>
    <submittedName>
        <fullName evidence="12">Outer membrane usher protein</fullName>
    </submittedName>
</protein>
<evidence type="ECO:0000256" key="3">
    <source>
        <dbReference type="ARBA" id="ARBA00022448"/>
    </source>
</evidence>
<evidence type="ECO:0000256" key="1">
    <source>
        <dbReference type="ARBA" id="ARBA00004571"/>
    </source>
</evidence>
<evidence type="ECO:0000256" key="2">
    <source>
        <dbReference type="ARBA" id="ARBA00008064"/>
    </source>
</evidence>
<dbReference type="AlphaFoldDB" id="A0A1M7GEN9"/>
<keyword evidence="8 9" id="KW-0998">Cell outer membrane</keyword>
<dbReference type="Gene3D" id="2.60.40.3110">
    <property type="match status" value="1"/>
</dbReference>
<evidence type="ECO:0000256" key="6">
    <source>
        <dbReference type="ARBA" id="ARBA00022729"/>
    </source>
</evidence>
<name>A0A1M7GEN9_9GAMM</name>
<proteinExistence type="inferred from homology"/>
<dbReference type="Pfam" id="PF13953">
    <property type="entry name" value="PapC_C"/>
    <property type="match status" value="1"/>
</dbReference>
<evidence type="ECO:0000259" key="11">
    <source>
        <dbReference type="Pfam" id="PF13954"/>
    </source>
</evidence>
<evidence type="ECO:0000256" key="8">
    <source>
        <dbReference type="ARBA" id="ARBA00023237"/>
    </source>
</evidence>
<keyword evidence="5 9" id="KW-0812">Transmembrane</keyword>
<dbReference type="Pfam" id="PF13954">
    <property type="entry name" value="PapC_N"/>
    <property type="match status" value="1"/>
</dbReference>
<dbReference type="InterPro" id="IPR043142">
    <property type="entry name" value="PapC-like_C_sf"/>
</dbReference>
<evidence type="ECO:0000313" key="12">
    <source>
        <dbReference type="EMBL" id="SHM14578.1"/>
    </source>
</evidence>
<feature type="domain" description="PapC N-terminal" evidence="11">
    <location>
        <begin position="49"/>
        <end position="196"/>
    </location>
</feature>
<keyword evidence="4" id="KW-1134">Transmembrane beta strand</keyword>
<dbReference type="STRING" id="44933.SAMN05660971_02314"/>
<dbReference type="InterPro" id="IPR042186">
    <property type="entry name" value="FimD_plug_dom"/>
</dbReference>
<reference evidence="12 13" key="1">
    <citation type="submission" date="2016-11" db="EMBL/GenBank/DDBJ databases">
        <authorList>
            <person name="Jaros S."/>
            <person name="Januszkiewicz K."/>
            <person name="Wedrychowicz H."/>
        </authorList>
    </citation>
    <scope>NUCLEOTIDE SEQUENCE [LARGE SCALE GENOMIC DNA]</scope>
    <source>
        <strain evidence="12 13">DSM 4740</strain>
    </source>
</reference>
<dbReference type="Proteomes" id="UP000184123">
    <property type="component" value="Unassembled WGS sequence"/>
</dbReference>
<dbReference type="GO" id="GO:0015473">
    <property type="term" value="F:fimbrial usher porin activity"/>
    <property type="evidence" value="ECO:0007669"/>
    <property type="project" value="InterPro"/>
</dbReference>
<evidence type="ECO:0000256" key="4">
    <source>
        <dbReference type="ARBA" id="ARBA00022452"/>
    </source>
</evidence>
<feature type="domain" description="PapC-like C-terminal" evidence="10">
    <location>
        <begin position="769"/>
        <end position="825"/>
    </location>
</feature>
<dbReference type="Pfam" id="PF00577">
    <property type="entry name" value="Usher"/>
    <property type="match status" value="1"/>
</dbReference>
<evidence type="ECO:0000313" key="13">
    <source>
        <dbReference type="Proteomes" id="UP000184123"/>
    </source>
</evidence>
<comment type="similarity">
    <text evidence="2 9">Belongs to the fimbrial export usher family.</text>
</comment>
<keyword evidence="9" id="KW-1029">Fimbrium biogenesis</keyword>
<dbReference type="Gene3D" id="3.10.20.410">
    <property type="match status" value="1"/>
</dbReference>
<sequence length="849" mass="92145">MRPVDSIRPAEGWLMGDRKRPFDFTLKALCLAIGLASSGLSGAATSDSEFDSQFLRGLGQNVDLSRYAQPGTVIAGDYELDVLVNRRDMLRQTVHVMDGDGPGEQHLCFSAADVQRWGVRVDQLPDQPQAQRVLASDCIEAETLIPGASFHLDMASLRGDLSIPQAYAGTVKRGYVDPAEWDDGVNAVILGYHANAFHSKPDSGEDSTDYNVNLNVGVNLAGWRLRHNGNYHYNDTDEVSEYAAQNTYARTDVDRWRAQLTLGEYFTPGSEFESIPFTGVQLGSDDSMLPESERGYAPVIRGTANTNARVTVSQDGHVVYETSVSAGAFAIDDLYATGYAGDLEVTVSEADGSERSFTVPYASVVQMLRPGSSRFNVAVGRYRDDEMHDEPSFAQATWRRGINNRLTLYAGGLVAEDYDALLVGSAVGTPLGAVAIDATLTRAEGIPYEHSELNGQSYRLSYSKMLNATGTNFSLAAYRFSSEEYVTFADFAHLKEGDASSDSLRERNRFQLSISQSLGEFGNLNLTGLTHDYWNGRPDQTTYQLDYSKGFHWGSLSLSATRDLEEDDESNTYMLTASIPLGDGNDHPMLSATATFDDDHSSTVRTNLSGTAGDERQLSYNAYVSRADNDIDTSTSFGGDLNYRTSATQLGTTYSHGDGYEQYSASATGIAVMHSGGVVFSPDRAETMALIHADGAAGASLSNGMGNRLDRDGEALDAGLTPYRHNSIAISPRGLPVDVELKSTSQTVTPRRGAVVRVDYQTRVGHPMLVHVDNDAVPFAAEVVDGNGQHVSLVGQGRMIFLRGEYPELQLKWGEGSGQSCRLQLPAPQQSDDISTTGYQQVEASCVPL</sequence>
<evidence type="ECO:0000256" key="9">
    <source>
        <dbReference type="RuleBase" id="RU003884"/>
    </source>
</evidence>
<dbReference type="SUPFAM" id="SSF141729">
    <property type="entry name" value="FimD N-terminal domain-like"/>
    <property type="match status" value="1"/>
</dbReference>
<dbReference type="Gene3D" id="2.60.40.2610">
    <property type="entry name" value="Outer membrane usher protein FimD, plug domain"/>
    <property type="match status" value="1"/>
</dbReference>